<protein>
    <submittedName>
        <fullName evidence="13">TonB-dependent receptor</fullName>
    </submittedName>
</protein>
<dbReference type="InterPro" id="IPR036942">
    <property type="entry name" value="Beta-barrel_TonB_sf"/>
</dbReference>
<evidence type="ECO:0000256" key="10">
    <source>
        <dbReference type="SAM" id="SignalP"/>
    </source>
</evidence>
<dbReference type="EMBL" id="CP080507">
    <property type="protein sequence ID" value="QYM79452.1"/>
    <property type="molecule type" value="Genomic_DNA"/>
</dbReference>
<dbReference type="RefSeq" id="WP_220163345.1">
    <property type="nucleotide sequence ID" value="NZ_CP080507.1"/>
</dbReference>
<reference evidence="13" key="1">
    <citation type="submission" date="2021-08" db="EMBL/GenBank/DDBJ databases">
        <title>Genome of a novel bacterium of the phylum Verrucomicrobia, Oleiharenicola sp. KSB-15.</title>
        <authorList>
            <person name="Chung J.-H."/>
            <person name="Ahn J.-H."/>
            <person name="Yoon Y."/>
            <person name="Kim D.-Y."/>
            <person name="An S.-H."/>
            <person name="Park I."/>
            <person name="Yeon J."/>
        </authorList>
    </citation>
    <scope>NUCLEOTIDE SEQUENCE</scope>
    <source>
        <strain evidence="13">KSB-15</strain>
    </source>
</reference>
<dbReference type="InterPro" id="IPR012910">
    <property type="entry name" value="Plug_dom"/>
</dbReference>
<feature type="domain" description="TonB-dependent receptor plug" evidence="12">
    <location>
        <begin position="59"/>
        <end position="178"/>
    </location>
</feature>
<dbReference type="Pfam" id="PF07715">
    <property type="entry name" value="Plug"/>
    <property type="match status" value="1"/>
</dbReference>
<evidence type="ECO:0000256" key="3">
    <source>
        <dbReference type="ARBA" id="ARBA00022452"/>
    </source>
</evidence>
<dbReference type="Proteomes" id="UP000825051">
    <property type="component" value="Chromosome"/>
</dbReference>
<keyword evidence="5 9" id="KW-0798">TonB box</keyword>
<comment type="similarity">
    <text evidence="8 9">Belongs to the TonB-dependent receptor family.</text>
</comment>
<evidence type="ECO:0000259" key="11">
    <source>
        <dbReference type="Pfam" id="PF00593"/>
    </source>
</evidence>
<dbReference type="Pfam" id="PF00593">
    <property type="entry name" value="TonB_dep_Rec_b-barrel"/>
    <property type="match status" value="1"/>
</dbReference>
<evidence type="ECO:0000313" key="14">
    <source>
        <dbReference type="Proteomes" id="UP000825051"/>
    </source>
</evidence>
<dbReference type="PANTHER" id="PTHR47234:SF2">
    <property type="entry name" value="TONB-DEPENDENT RECEPTOR"/>
    <property type="match status" value="1"/>
</dbReference>
<keyword evidence="10" id="KW-0732">Signal</keyword>
<keyword evidence="7 8" id="KW-0998">Cell outer membrane</keyword>
<keyword evidence="3 8" id="KW-1134">Transmembrane beta strand</keyword>
<feature type="chain" id="PRO_5034789512" evidence="10">
    <location>
        <begin position="24"/>
        <end position="928"/>
    </location>
</feature>
<evidence type="ECO:0000259" key="12">
    <source>
        <dbReference type="Pfam" id="PF07715"/>
    </source>
</evidence>
<gene>
    <name evidence="13" type="ORF">K0B96_02220</name>
</gene>
<dbReference type="SUPFAM" id="SSF56935">
    <property type="entry name" value="Porins"/>
    <property type="match status" value="1"/>
</dbReference>
<dbReference type="KEGG" id="ole:K0B96_02220"/>
<evidence type="ECO:0000256" key="4">
    <source>
        <dbReference type="ARBA" id="ARBA00022692"/>
    </source>
</evidence>
<keyword evidence="6 8" id="KW-0472">Membrane</keyword>
<evidence type="ECO:0000256" key="7">
    <source>
        <dbReference type="ARBA" id="ARBA00023237"/>
    </source>
</evidence>
<feature type="domain" description="TonB-dependent receptor-like beta-barrel" evidence="11">
    <location>
        <begin position="372"/>
        <end position="891"/>
    </location>
</feature>
<accession>A0A8F9TWQ7</accession>
<evidence type="ECO:0000256" key="9">
    <source>
        <dbReference type="RuleBase" id="RU003357"/>
    </source>
</evidence>
<keyword evidence="14" id="KW-1185">Reference proteome</keyword>
<feature type="signal peptide" evidence="10">
    <location>
        <begin position="1"/>
        <end position="23"/>
    </location>
</feature>
<keyword evidence="4 8" id="KW-0812">Transmembrane</keyword>
<evidence type="ECO:0000256" key="5">
    <source>
        <dbReference type="ARBA" id="ARBA00023077"/>
    </source>
</evidence>
<organism evidence="13 14">
    <name type="scientific">Horticoccus luteus</name>
    <dbReference type="NCBI Taxonomy" id="2862869"/>
    <lineage>
        <taxon>Bacteria</taxon>
        <taxon>Pseudomonadati</taxon>
        <taxon>Verrucomicrobiota</taxon>
        <taxon>Opitutia</taxon>
        <taxon>Opitutales</taxon>
        <taxon>Opitutaceae</taxon>
        <taxon>Horticoccus</taxon>
    </lineage>
</organism>
<dbReference type="InterPro" id="IPR000531">
    <property type="entry name" value="Beta-barrel_TonB"/>
</dbReference>
<keyword evidence="2 8" id="KW-0813">Transport</keyword>
<dbReference type="Gene3D" id="2.40.170.20">
    <property type="entry name" value="TonB-dependent receptor, beta-barrel domain"/>
    <property type="match status" value="1"/>
</dbReference>
<keyword evidence="13" id="KW-0675">Receptor</keyword>
<dbReference type="Gene3D" id="2.170.130.10">
    <property type="entry name" value="TonB-dependent receptor, plug domain"/>
    <property type="match status" value="1"/>
</dbReference>
<evidence type="ECO:0000313" key="13">
    <source>
        <dbReference type="EMBL" id="QYM79452.1"/>
    </source>
</evidence>
<evidence type="ECO:0000256" key="8">
    <source>
        <dbReference type="PROSITE-ProRule" id="PRU01360"/>
    </source>
</evidence>
<evidence type="ECO:0000256" key="1">
    <source>
        <dbReference type="ARBA" id="ARBA00004571"/>
    </source>
</evidence>
<name>A0A8F9TWQ7_9BACT</name>
<dbReference type="InterPro" id="IPR039426">
    <property type="entry name" value="TonB-dep_rcpt-like"/>
</dbReference>
<dbReference type="PROSITE" id="PS52016">
    <property type="entry name" value="TONB_DEPENDENT_REC_3"/>
    <property type="match status" value="1"/>
</dbReference>
<dbReference type="InterPro" id="IPR037066">
    <property type="entry name" value="Plug_dom_sf"/>
</dbReference>
<comment type="subcellular location">
    <subcellularLocation>
        <location evidence="1 8">Cell outer membrane</location>
        <topology evidence="1 8">Multi-pass membrane protein</topology>
    </subcellularLocation>
</comment>
<sequence>MNKLRSRKFVATLSLFATSGLFAVSGYAQTTADNSKQDEPQVLEKFEVTGSYLPPAANSVAIPVISVTSQVIANSGNTTNVLEILRKTVPQFSGNGNLGSTNSNVGSGRTNGGSMVSLRNTATLVLINGRRVAYSPVSSSGGYQFVDVNMIPVAAIERIEVLADGASAIYGSDAVAGVVNIILKTDFEGFEIGGRYGWATSKGHQAERSAYLVGGVSNGKTSITITSEWTKIDPIMAYERPYSAVTYGTPSFAGSVNIGGNFYLLDPAKTAPTVTPGGLSPAALVAAGTYSGPRSQGDQFEFFNLSQYVTQTIKNERQSFSMAMDHKVNDNIKLFGDLLYVNTKTYSQINGQPLNTTQAMKDIYAQTNGAQGSANGLVPAGQFGNPFNVGVTGRNRLVAYPRAYADDTTSIRGVLGLKGEIGDTGWSWEIAADYNRANQQYQNPGVINQPNLSAATLDGVFNFFSRDPISPADMANYQVTGTAQGGFISLLSNYDAKVRGKLFELPGGSVDIAIGAELRKENLSATADPLSQINPVTGALGWSGATTLYPFDSGRKVTSTFAEVRVPIAKDVPGAHLLEASVAVRHESYSDTTDPTVPKYSLRYLPVNDEFAIRATYSKSFSAPQLYSLFGPASIGYTDPFTLDKAGGGSVANLQTNIMSGSNPNLKPSNSKNYTFGVVYSPKALKGFSVSVDYWDIKQTDLVSSIGSATILQDVETNGTASPYVDKVHFLSFTGANPTAAGQISSTAPDDIYVIDSLVNITGQHLSGVDIKANYTYNADNVGIFDFSSNLGYYRKYEITALPGSAPENDVGWASFAQGTIPHWLAYTTAEYRRGDYTAFIGWRYIGGVTNIVTEEKIPSVSTFDVSASYTFGSSVKYLAGAKLTVGANNVFNKFGPAAPDIFTDANVDIATYDPMGRFIYVDLKFKF</sequence>
<proteinExistence type="inferred from homology"/>
<dbReference type="PANTHER" id="PTHR47234">
    <property type="match status" value="1"/>
</dbReference>
<evidence type="ECO:0000256" key="2">
    <source>
        <dbReference type="ARBA" id="ARBA00022448"/>
    </source>
</evidence>
<dbReference type="AlphaFoldDB" id="A0A8F9TWQ7"/>
<evidence type="ECO:0000256" key="6">
    <source>
        <dbReference type="ARBA" id="ARBA00023136"/>
    </source>
</evidence>
<dbReference type="GO" id="GO:0009279">
    <property type="term" value="C:cell outer membrane"/>
    <property type="evidence" value="ECO:0007669"/>
    <property type="project" value="UniProtKB-SubCell"/>
</dbReference>